<evidence type="ECO:0000256" key="5">
    <source>
        <dbReference type="ARBA" id="ARBA00023054"/>
    </source>
</evidence>
<gene>
    <name evidence="9" type="ORF">CHLNCDRAFT_144101</name>
</gene>
<dbReference type="RefSeq" id="XP_005848815.1">
    <property type="nucleotide sequence ID" value="XM_005848753.1"/>
</dbReference>
<dbReference type="STRING" id="554065.E1ZBW7"/>
<comment type="similarity">
    <text evidence="2">Belongs to the EAF6 family.</text>
</comment>
<dbReference type="FunCoup" id="E1ZBW7">
    <property type="interactions" value="823"/>
</dbReference>
<dbReference type="GO" id="GO:0006325">
    <property type="term" value="P:chromatin organization"/>
    <property type="evidence" value="ECO:0007669"/>
    <property type="project" value="UniProtKB-KW"/>
</dbReference>
<name>E1ZBW7_CHLVA</name>
<dbReference type="eggNOG" id="KOG3856">
    <property type="taxonomic scope" value="Eukaryota"/>
</dbReference>
<keyword evidence="10" id="KW-1185">Reference proteome</keyword>
<organism evidence="10">
    <name type="scientific">Chlorella variabilis</name>
    <name type="common">Green alga</name>
    <dbReference type="NCBI Taxonomy" id="554065"/>
    <lineage>
        <taxon>Eukaryota</taxon>
        <taxon>Viridiplantae</taxon>
        <taxon>Chlorophyta</taxon>
        <taxon>core chlorophytes</taxon>
        <taxon>Trebouxiophyceae</taxon>
        <taxon>Chlorellales</taxon>
        <taxon>Chlorellaceae</taxon>
        <taxon>Chlorella clade</taxon>
        <taxon>Chlorella</taxon>
    </lineage>
</organism>
<evidence type="ECO:0000256" key="6">
    <source>
        <dbReference type="ARBA" id="ARBA00023163"/>
    </source>
</evidence>
<evidence type="ECO:0000256" key="8">
    <source>
        <dbReference type="SAM" id="MobiDB-lite"/>
    </source>
</evidence>
<evidence type="ECO:0000256" key="3">
    <source>
        <dbReference type="ARBA" id="ARBA00022853"/>
    </source>
</evidence>
<feature type="region of interest" description="Disordered" evidence="8">
    <location>
        <begin position="1"/>
        <end position="54"/>
    </location>
</feature>
<proteinExistence type="inferred from homology"/>
<keyword evidence="6" id="KW-0804">Transcription</keyword>
<dbReference type="OrthoDB" id="440324at2759"/>
<evidence type="ECO:0000256" key="4">
    <source>
        <dbReference type="ARBA" id="ARBA00023015"/>
    </source>
</evidence>
<evidence type="ECO:0000313" key="10">
    <source>
        <dbReference type="Proteomes" id="UP000008141"/>
    </source>
</evidence>
<keyword evidence="3" id="KW-0156">Chromatin regulator</keyword>
<comment type="subcellular location">
    <subcellularLocation>
        <location evidence="1">Nucleus</location>
    </subcellularLocation>
</comment>
<evidence type="ECO:0000256" key="2">
    <source>
        <dbReference type="ARBA" id="ARBA00010916"/>
    </source>
</evidence>
<keyword evidence="5" id="KW-0175">Coiled coil</keyword>
<dbReference type="AlphaFoldDB" id="E1ZBW7"/>
<dbReference type="EMBL" id="GL433841">
    <property type="protein sequence ID" value="EFN56713.1"/>
    <property type="molecule type" value="Genomic_DNA"/>
</dbReference>
<sequence length="165" mass="17121">MTRPKAPKSKQSRATSVPAAGGQPSAAATAGQHPHHQGPAGQQQAAAKKRLAAEGGGLPAAAGAAFAPAAAAGQQPEVDQLERKRMQVAEELRQVEKQASVQRRIFDLETNYFQISSAMGNAIRGYEGFLGASKKSAAPPVQPEERLFSWSSITGQLGVGAAHGE</sequence>
<dbReference type="GO" id="GO:0005634">
    <property type="term" value="C:nucleus"/>
    <property type="evidence" value="ECO:0007669"/>
    <property type="project" value="UniProtKB-SubCell"/>
</dbReference>
<feature type="compositionally biased region" description="Basic residues" evidence="8">
    <location>
        <begin position="1"/>
        <end position="11"/>
    </location>
</feature>
<dbReference type="KEGG" id="cvr:CHLNCDRAFT_144101"/>
<protein>
    <recommendedName>
        <fullName evidence="11">Chromatin modification-related protein MEAF6</fullName>
    </recommendedName>
</protein>
<dbReference type="InterPro" id="IPR015418">
    <property type="entry name" value="Eaf6"/>
</dbReference>
<accession>E1ZBW7</accession>
<dbReference type="GeneID" id="17356272"/>
<evidence type="ECO:0008006" key="11">
    <source>
        <dbReference type="Google" id="ProtNLM"/>
    </source>
</evidence>
<evidence type="ECO:0000256" key="1">
    <source>
        <dbReference type="ARBA" id="ARBA00004123"/>
    </source>
</evidence>
<evidence type="ECO:0000256" key="7">
    <source>
        <dbReference type="ARBA" id="ARBA00023242"/>
    </source>
</evidence>
<dbReference type="GO" id="GO:0000123">
    <property type="term" value="C:histone acetyltransferase complex"/>
    <property type="evidence" value="ECO:0007669"/>
    <property type="project" value="InterPro"/>
</dbReference>
<keyword evidence="4" id="KW-0805">Transcription regulation</keyword>
<dbReference type="Pfam" id="PF09340">
    <property type="entry name" value="NuA4"/>
    <property type="match status" value="1"/>
</dbReference>
<dbReference type="PANTHER" id="PTHR13476">
    <property type="entry name" value="CHROMATIN MODIFICATION-RELATED PROTEIN MEAF6"/>
    <property type="match status" value="1"/>
</dbReference>
<evidence type="ECO:0000313" key="9">
    <source>
        <dbReference type="EMBL" id="EFN56713.1"/>
    </source>
</evidence>
<feature type="compositionally biased region" description="Low complexity" evidence="8">
    <location>
        <begin position="18"/>
        <end position="46"/>
    </location>
</feature>
<keyword evidence="7" id="KW-0539">Nucleus</keyword>
<dbReference type="Proteomes" id="UP000008141">
    <property type="component" value="Unassembled WGS sequence"/>
</dbReference>
<reference evidence="9 10" key="1">
    <citation type="journal article" date="2010" name="Plant Cell">
        <title>The Chlorella variabilis NC64A genome reveals adaptation to photosymbiosis, coevolution with viruses, and cryptic sex.</title>
        <authorList>
            <person name="Blanc G."/>
            <person name="Duncan G."/>
            <person name="Agarkova I."/>
            <person name="Borodovsky M."/>
            <person name="Gurnon J."/>
            <person name="Kuo A."/>
            <person name="Lindquist E."/>
            <person name="Lucas S."/>
            <person name="Pangilinan J."/>
            <person name="Polle J."/>
            <person name="Salamov A."/>
            <person name="Terry A."/>
            <person name="Yamada T."/>
            <person name="Dunigan D.D."/>
            <person name="Grigoriev I.V."/>
            <person name="Claverie J.M."/>
            <person name="Van Etten J.L."/>
        </authorList>
    </citation>
    <scope>NUCLEOTIDE SEQUENCE [LARGE SCALE GENOMIC DNA]</scope>
    <source>
        <strain evidence="9 10">NC64A</strain>
    </source>
</reference>
<dbReference type="InParanoid" id="E1ZBW7"/>